<accession>A0A182IKU4</accession>
<dbReference type="AlphaFoldDB" id="A0A182IKU4"/>
<dbReference type="EnsemblMetazoa" id="AATE001052-RA">
    <property type="protein sequence ID" value="AATE001052-PA.1"/>
    <property type="gene ID" value="AATE001052"/>
</dbReference>
<protein>
    <submittedName>
        <fullName evidence="1">Uncharacterized protein</fullName>
    </submittedName>
</protein>
<sequence length="693" mass="77784">MFHEPNLRVQVVHVRGEPHLLVNRAIERIAEGQRVDVARTGTDAAVQRVVVALVERDRWRVVRRNDEVELERHAALLALRQHQAGREATVRLGHVERELTLAVVRIHDPLVQLVVVRAVLHGHREFRRLARERIVALQEVVLEHVQQHKVLTILVHAVHVSVLIVLGSEVHAHNTLDVLVGVDRVLDAERSVVEAPLARQDHKVRALVVREPAELRQLGGLHRLLVEHLDVDGVGDIGVVLFEERHQLGHLDLVHLQLAKVQLLLGVRRQVVLELPVPLDESLVQLVEHRVAHRRLEVLEHARQHLVVLEVLHRSAEQDAREPTDVLVEPSVHTVRIGLDQVAQVLHRLRLGQIDVAPVGQHDVAQIDRLADPVLVLNHLLDVLVVVGRVHLVVVVARREADPVVVVHVRVVPGGDRFVPRELRDRAEVVRQALQVVAGQELLVLVQVELAAAILVQAVLLAAHPERVVGVEVVVVRVQPDVLGEVGHLLLDVRVHVPAGVVGRNDDGVPVVDLLHAGETLHLVLGRLLDHLRVEEVVRVDLVRRRQLEACHILAVQHRHGDGVHEHTLVDVEARPNDRLVERLPVLGVVEQVEQCHRLLAVVIVQHAEDFIERQQAVLVQRDELLHCLDVLVVLVVLLDVVLLRHLPQFGVHFVLVHVLEHVQQLLLLHQEVLIGLGYLVLRHDHVACGKGR</sequence>
<organism evidence="1">
    <name type="scientific">Anopheles atroparvus</name>
    <name type="common">European mosquito</name>
    <dbReference type="NCBI Taxonomy" id="41427"/>
    <lineage>
        <taxon>Eukaryota</taxon>
        <taxon>Metazoa</taxon>
        <taxon>Ecdysozoa</taxon>
        <taxon>Arthropoda</taxon>
        <taxon>Hexapoda</taxon>
        <taxon>Insecta</taxon>
        <taxon>Pterygota</taxon>
        <taxon>Neoptera</taxon>
        <taxon>Endopterygota</taxon>
        <taxon>Diptera</taxon>
        <taxon>Nematocera</taxon>
        <taxon>Culicoidea</taxon>
        <taxon>Culicidae</taxon>
        <taxon>Anophelinae</taxon>
        <taxon>Anopheles</taxon>
    </lineage>
</organism>
<name>A0A182IKU4_ANOAO</name>
<evidence type="ECO:0000313" key="1">
    <source>
        <dbReference type="EnsemblMetazoa" id="AATE001052-PA.1"/>
    </source>
</evidence>
<reference evidence="1" key="1">
    <citation type="submission" date="2022-08" db="UniProtKB">
        <authorList>
            <consortium name="EnsemblMetazoa"/>
        </authorList>
    </citation>
    <scope>IDENTIFICATION</scope>
    <source>
        <strain evidence="1">EBRO</strain>
    </source>
</reference>
<dbReference type="VEuPathDB" id="VectorBase:AATE001052"/>
<proteinExistence type="predicted"/>